<sequence length="183" mass="20360">MGCTPKYNDPKPQRPTRGAASATVLVEEFADFECPACGLAYPTIKKLQEKYGDSVFWKFYEFPLISIHPYAFNAALAAECANDQGKFWEMHDILFENQKALKNGDLNTYASRVDLDTELYTACFKSRAKSSVVREDMQIGDKRGVQGTPTLFVNGTVVEDWSTLETALDALVPAVTAQEPTNE</sequence>
<keyword evidence="5" id="KW-0676">Redox-active center</keyword>
<evidence type="ECO:0000259" key="6">
    <source>
        <dbReference type="PROSITE" id="PS51352"/>
    </source>
</evidence>
<keyword evidence="3" id="KW-0560">Oxidoreductase</keyword>
<comment type="similarity">
    <text evidence="1">Belongs to the thioredoxin family. DsbA subfamily.</text>
</comment>
<protein>
    <recommendedName>
        <fullName evidence="6">Thioredoxin domain-containing protein</fullName>
    </recommendedName>
</protein>
<evidence type="ECO:0000256" key="4">
    <source>
        <dbReference type="ARBA" id="ARBA00023157"/>
    </source>
</evidence>
<evidence type="ECO:0000256" key="2">
    <source>
        <dbReference type="ARBA" id="ARBA00022729"/>
    </source>
</evidence>
<dbReference type="PANTHER" id="PTHR13887">
    <property type="entry name" value="GLUTATHIONE S-TRANSFERASE KAPPA"/>
    <property type="match status" value="1"/>
</dbReference>
<dbReference type="SUPFAM" id="SSF52833">
    <property type="entry name" value="Thioredoxin-like"/>
    <property type="match status" value="1"/>
</dbReference>
<dbReference type="GO" id="GO:0016491">
    <property type="term" value="F:oxidoreductase activity"/>
    <property type="evidence" value="ECO:0007669"/>
    <property type="project" value="UniProtKB-KW"/>
</dbReference>
<proteinExistence type="inferred from homology"/>
<evidence type="ECO:0000313" key="7">
    <source>
        <dbReference type="EMBL" id="OGY88967.1"/>
    </source>
</evidence>
<dbReference type="Gene3D" id="3.40.30.10">
    <property type="entry name" value="Glutaredoxin"/>
    <property type="match status" value="1"/>
</dbReference>
<keyword evidence="4" id="KW-1015">Disulfide bond</keyword>
<evidence type="ECO:0000256" key="1">
    <source>
        <dbReference type="ARBA" id="ARBA00005791"/>
    </source>
</evidence>
<dbReference type="InterPro" id="IPR012336">
    <property type="entry name" value="Thioredoxin-like_fold"/>
</dbReference>
<evidence type="ECO:0000256" key="3">
    <source>
        <dbReference type="ARBA" id="ARBA00023002"/>
    </source>
</evidence>
<reference evidence="7 8" key="1">
    <citation type="journal article" date="2016" name="Nat. Commun.">
        <title>Thousands of microbial genomes shed light on interconnected biogeochemical processes in an aquifer system.</title>
        <authorList>
            <person name="Anantharaman K."/>
            <person name="Brown C.T."/>
            <person name="Hug L.A."/>
            <person name="Sharon I."/>
            <person name="Castelle C.J."/>
            <person name="Probst A.J."/>
            <person name="Thomas B.C."/>
            <person name="Singh A."/>
            <person name="Wilkins M.J."/>
            <person name="Karaoz U."/>
            <person name="Brodie E.L."/>
            <person name="Williams K.H."/>
            <person name="Hubbard S.S."/>
            <person name="Banfield J.F."/>
        </authorList>
    </citation>
    <scope>NUCLEOTIDE SEQUENCE [LARGE SCALE GENOMIC DNA]</scope>
</reference>
<dbReference type="PROSITE" id="PS51352">
    <property type="entry name" value="THIOREDOXIN_2"/>
    <property type="match status" value="1"/>
</dbReference>
<keyword evidence="2" id="KW-0732">Signal</keyword>
<dbReference type="EMBL" id="MHKK01000047">
    <property type="protein sequence ID" value="OGY88967.1"/>
    <property type="molecule type" value="Genomic_DNA"/>
</dbReference>
<dbReference type="Proteomes" id="UP000177817">
    <property type="component" value="Unassembled WGS sequence"/>
</dbReference>
<evidence type="ECO:0000256" key="5">
    <source>
        <dbReference type="ARBA" id="ARBA00023284"/>
    </source>
</evidence>
<accession>A0A1G2BL84</accession>
<dbReference type="Pfam" id="PF13462">
    <property type="entry name" value="Thioredoxin_4"/>
    <property type="match status" value="1"/>
</dbReference>
<evidence type="ECO:0000313" key="8">
    <source>
        <dbReference type="Proteomes" id="UP000177817"/>
    </source>
</evidence>
<dbReference type="PANTHER" id="PTHR13887:SF14">
    <property type="entry name" value="DISULFIDE BOND FORMATION PROTEIN D"/>
    <property type="match status" value="1"/>
</dbReference>
<organism evidence="7 8">
    <name type="scientific">Candidatus Komeilibacteria bacterium RIFCSPHIGHO2_01_FULL_52_14</name>
    <dbReference type="NCBI Taxonomy" id="1798549"/>
    <lineage>
        <taxon>Bacteria</taxon>
        <taxon>Candidatus Komeiliibacteriota</taxon>
    </lineage>
</organism>
<dbReference type="AlphaFoldDB" id="A0A1G2BL84"/>
<dbReference type="InterPro" id="IPR036249">
    <property type="entry name" value="Thioredoxin-like_sf"/>
</dbReference>
<dbReference type="InterPro" id="IPR013766">
    <property type="entry name" value="Thioredoxin_domain"/>
</dbReference>
<gene>
    <name evidence="7" type="ORF">A2677_00640</name>
</gene>
<comment type="caution">
    <text evidence="7">The sequence shown here is derived from an EMBL/GenBank/DDBJ whole genome shotgun (WGS) entry which is preliminary data.</text>
</comment>
<name>A0A1G2BL84_9BACT</name>
<feature type="domain" description="Thioredoxin" evidence="6">
    <location>
        <begin position="5"/>
        <end position="173"/>
    </location>
</feature>
<dbReference type="CDD" id="cd02972">
    <property type="entry name" value="DsbA_family"/>
    <property type="match status" value="1"/>
</dbReference>